<evidence type="ECO:0000313" key="11">
    <source>
        <dbReference type="EMBL" id="KIK92194.1"/>
    </source>
</evidence>
<evidence type="ECO:0000256" key="9">
    <source>
        <dbReference type="PIRSR" id="PIRSR602401-1"/>
    </source>
</evidence>
<evidence type="ECO:0000256" key="7">
    <source>
        <dbReference type="ARBA" id="ARBA00023004"/>
    </source>
</evidence>
<dbReference type="EMBL" id="KN825304">
    <property type="protein sequence ID" value="KIK92194.1"/>
    <property type="molecule type" value="Genomic_DNA"/>
</dbReference>
<organism evidence="11 12">
    <name type="scientific">Paxillus rubicundulus Ve08.2h10</name>
    <dbReference type="NCBI Taxonomy" id="930991"/>
    <lineage>
        <taxon>Eukaryota</taxon>
        <taxon>Fungi</taxon>
        <taxon>Dikarya</taxon>
        <taxon>Basidiomycota</taxon>
        <taxon>Agaricomycotina</taxon>
        <taxon>Agaricomycetes</taxon>
        <taxon>Agaricomycetidae</taxon>
        <taxon>Boletales</taxon>
        <taxon>Paxilineae</taxon>
        <taxon>Paxillaceae</taxon>
        <taxon>Paxillus</taxon>
    </lineage>
</organism>
<dbReference type="STRING" id="930991.A0A0D0DZ65"/>
<comment type="similarity">
    <text evidence="3 10">Belongs to the cytochrome P450 family.</text>
</comment>
<evidence type="ECO:0000256" key="1">
    <source>
        <dbReference type="ARBA" id="ARBA00001971"/>
    </source>
</evidence>
<evidence type="ECO:0000256" key="6">
    <source>
        <dbReference type="ARBA" id="ARBA00023002"/>
    </source>
</evidence>
<dbReference type="PROSITE" id="PS00086">
    <property type="entry name" value="CYTOCHROME_P450"/>
    <property type="match status" value="1"/>
</dbReference>
<dbReference type="GO" id="GO:0005506">
    <property type="term" value="F:iron ion binding"/>
    <property type="evidence" value="ECO:0007669"/>
    <property type="project" value="InterPro"/>
</dbReference>
<dbReference type="Gene3D" id="1.10.630.10">
    <property type="entry name" value="Cytochrome P450"/>
    <property type="match status" value="1"/>
</dbReference>
<evidence type="ECO:0000256" key="10">
    <source>
        <dbReference type="RuleBase" id="RU000461"/>
    </source>
</evidence>
<dbReference type="InParanoid" id="A0A0D0DZ65"/>
<dbReference type="GO" id="GO:0016705">
    <property type="term" value="F:oxidoreductase activity, acting on paired donors, with incorporation or reduction of molecular oxygen"/>
    <property type="evidence" value="ECO:0007669"/>
    <property type="project" value="InterPro"/>
</dbReference>
<comment type="cofactor">
    <cofactor evidence="1 9">
        <name>heme</name>
        <dbReference type="ChEBI" id="CHEBI:30413"/>
    </cofactor>
</comment>
<reference evidence="12" key="2">
    <citation type="submission" date="2015-01" db="EMBL/GenBank/DDBJ databases">
        <title>Evolutionary Origins and Diversification of the Mycorrhizal Mutualists.</title>
        <authorList>
            <consortium name="DOE Joint Genome Institute"/>
            <consortium name="Mycorrhizal Genomics Consortium"/>
            <person name="Kohler A."/>
            <person name="Kuo A."/>
            <person name="Nagy L.G."/>
            <person name="Floudas D."/>
            <person name="Copeland A."/>
            <person name="Barry K.W."/>
            <person name="Cichocki N."/>
            <person name="Veneault-Fourrey C."/>
            <person name="LaButti K."/>
            <person name="Lindquist E.A."/>
            <person name="Lipzen A."/>
            <person name="Lundell T."/>
            <person name="Morin E."/>
            <person name="Murat C."/>
            <person name="Riley R."/>
            <person name="Ohm R."/>
            <person name="Sun H."/>
            <person name="Tunlid A."/>
            <person name="Henrissat B."/>
            <person name="Grigoriev I.V."/>
            <person name="Hibbett D.S."/>
            <person name="Martin F."/>
        </authorList>
    </citation>
    <scope>NUCLEOTIDE SEQUENCE [LARGE SCALE GENOMIC DNA]</scope>
    <source>
        <strain evidence="12">Ve08.2h10</strain>
    </source>
</reference>
<keyword evidence="12" id="KW-1185">Reference proteome</keyword>
<name>A0A0D0DZ65_9AGAM</name>
<dbReference type="Pfam" id="PF00067">
    <property type="entry name" value="p450"/>
    <property type="match status" value="1"/>
</dbReference>
<evidence type="ECO:0000256" key="8">
    <source>
        <dbReference type="ARBA" id="ARBA00023033"/>
    </source>
</evidence>
<gene>
    <name evidence="11" type="ORF">PAXRUDRAFT_589683</name>
</gene>
<keyword evidence="7 9" id="KW-0408">Iron</keyword>
<dbReference type="InterPro" id="IPR017972">
    <property type="entry name" value="Cyt_P450_CS"/>
</dbReference>
<dbReference type="CDD" id="cd11065">
    <property type="entry name" value="CYP64-like"/>
    <property type="match status" value="1"/>
</dbReference>
<evidence type="ECO:0000256" key="3">
    <source>
        <dbReference type="ARBA" id="ARBA00010617"/>
    </source>
</evidence>
<dbReference type="InterPro" id="IPR050364">
    <property type="entry name" value="Cytochrome_P450_fung"/>
</dbReference>
<sequence>MAGELCGLIKNMLFSQYDDWFRRLRKLVAQEIGTHTNIRPFYPMLESESHRFLTTVLERPGQLQAHVRKAFTAIVLRISYGYEVKDGRDYFVDLAHVANEQFVRASLPGHYFVDFVPLLRYIPFWLPGAGFKKLANKCAVTIQRFTEEPYEFVKQEMASGINRQSFLSRHLAQNPDEEEEDLIKWAANVIYQGGSDVPIAQSYAFFLAMTLYPDVQKKAQAELDAVVGSGRLPIFEDRPSLPYCEAVLLELLRWINPAPFTIRRVHEEDNYQGYAIPAGAYVFADMRAMLHDERVYKDPDSFKPERFLGDNPETDPRHACFGFGRRKCPGYFLAYSSVWLVCVRSLAVFTISKAVKDGVEITPEIKMSAGVISYPAPFKCSIEARSAEAKSLIAQDL</sequence>
<dbReference type="OrthoDB" id="2789670at2759"/>
<dbReference type="AlphaFoldDB" id="A0A0D0DZ65"/>
<keyword evidence="6 10" id="KW-0560">Oxidoreductase</keyword>
<feature type="binding site" description="axial binding residue" evidence="9">
    <location>
        <position position="328"/>
    </location>
    <ligand>
        <name>heme</name>
        <dbReference type="ChEBI" id="CHEBI:30413"/>
    </ligand>
    <ligandPart>
        <name>Fe</name>
        <dbReference type="ChEBI" id="CHEBI:18248"/>
    </ligandPart>
</feature>
<keyword evidence="5 9" id="KW-0479">Metal-binding</keyword>
<dbReference type="GO" id="GO:0004497">
    <property type="term" value="F:monooxygenase activity"/>
    <property type="evidence" value="ECO:0007669"/>
    <property type="project" value="UniProtKB-KW"/>
</dbReference>
<evidence type="ECO:0000256" key="2">
    <source>
        <dbReference type="ARBA" id="ARBA00005179"/>
    </source>
</evidence>
<keyword evidence="4 9" id="KW-0349">Heme</keyword>
<dbReference type="SUPFAM" id="SSF48264">
    <property type="entry name" value="Cytochrome P450"/>
    <property type="match status" value="1"/>
</dbReference>
<dbReference type="PANTHER" id="PTHR46300:SF7">
    <property type="entry name" value="P450, PUTATIVE (EUROFUNG)-RELATED"/>
    <property type="match status" value="1"/>
</dbReference>
<dbReference type="HOGENOM" id="CLU_001570_2_3_1"/>
<dbReference type="PRINTS" id="PR00463">
    <property type="entry name" value="EP450I"/>
</dbReference>
<accession>A0A0D0DZ65</accession>
<reference evidence="11 12" key="1">
    <citation type="submission" date="2014-04" db="EMBL/GenBank/DDBJ databases">
        <authorList>
            <consortium name="DOE Joint Genome Institute"/>
            <person name="Kuo A."/>
            <person name="Kohler A."/>
            <person name="Jargeat P."/>
            <person name="Nagy L.G."/>
            <person name="Floudas D."/>
            <person name="Copeland A."/>
            <person name="Barry K.W."/>
            <person name="Cichocki N."/>
            <person name="Veneault-Fourrey C."/>
            <person name="LaButti K."/>
            <person name="Lindquist E.A."/>
            <person name="Lipzen A."/>
            <person name="Lundell T."/>
            <person name="Morin E."/>
            <person name="Murat C."/>
            <person name="Sun H."/>
            <person name="Tunlid A."/>
            <person name="Henrissat B."/>
            <person name="Grigoriev I.V."/>
            <person name="Hibbett D.S."/>
            <person name="Martin F."/>
            <person name="Nordberg H.P."/>
            <person name="Cantor M.N."/>
            <person name="Hua S.X."/>
        </authorList>
    </citation>
    <scope>NUCLEOTIDE SEQUENCE [LARGE SCALE GENOMIC DNA]</scope>
    <source>
        <strain evidence="11 12">Ve08.2h10</strain>
    </source>
</reference>
<protein>
    <recommendedName>
        <fullName evidence="13">Cytochrome P450</fullName>
    </recommendedName>
</protein>
<evidence type="ECO:0000256" key="4">
    <source>
        <dbReference type="ARBA" id="ARBA00022617"/>
    </source>
</evidence>
<evidence type="ECO:0000313" key="12">
    <source>
        <dbReference type="Proteomes" id="UP000054538"/>
    </source>
</evidence>
<dbReference type="InterPro" id="IPR036396">
    <property type="entry name" value="Cyt_P450_sf"/>
</dbReference>
<comment type="pathway">
    <text evidence="2">Secondary metabolite biosynthesis.</text>
</comment>
<proteinExistence type="inferred from homology"/>
<dbReference type="PANTHER" id="PTHR46300">
    <property type="entry name" value="P450, PUTATIVE (EUROFUNG)-RELATED-RELATED"/>
    <property type="match status" value="1"/>
</dbReference>
<dbReference type="InterPro" id="IPR001128">
    <property type="entry name" value="Cyt_P450"/>
</dbReference>
<keyword evidence="8 10" id="KW-0503">Monooxygenase</keyword>
<dbReference type="Proteomes" id="UP000054538">
    <property type="component" value="Unassembled WGS sequence"/>
</dbReference>
<evidence type="ECO:0000256" key="5">
    <source>
        <dbReference type="ARBA" id="ARBA00022723"/>
    </source>
</evidence>
<evidence type="ECO:0008006" key="13">
    <source>
        <dbReference type="Google" id="ProtNLM"/>
    </source>
</evidence>
<dbReference type="InterPro" id="IPR002401">
    <property type="entry name" value="Cyt_P450_E_grp-I"/>
</dbReference>
<dbReference type="GO" id="GO:0020037">
    <property type="term" value="F:heme binding"/>
    <property type="evidence" value="ECO:0007669"/>
    <property type="project" value="InterPro"/>
</dbReference>